<gene>
    <name evidence="1" type="ORF">KGD84_17500</name>
</gene>
<organism evidence="1 2">
    <name type="scientific">Nocardiopsis changdeensis</name>
    <dbReference type="NCBI Taxonomy" id="2831969"/>
    <lineage>
        <taxon>Bacteria</taxon>
        <taxon>Bacillati</taxon>
        <taxon>Actinomycetota</taxon>
        <taxon>Actinomycetes</taxon>
        <taxon>Streptosporangiales</taxon>
        <taxon>Nocardiopsidaceae</taxon>
        <taxon>Nocardiopsis</taxon>
    </lineage>
</organism>
<dbReference type="Proteomes" id="UP000676079">
    <property type="component" value="Chromosome"/>
</dbReference>
<evidence type="ECO:0000313" key="2">
    <source>
        <dbReference type="Proteomes" id="UP000676079"/>
    </source>
</evidence>
<sequence length="75" mass="8593">MKADHARIRELEHWHARRDCEEHGHLYPEDYTLPPGGVEVIERRPFGYKTSIRIINGGPSCTRCGTTLPVETPTH</sequence>
<reference evidence="1 2" key="1">
    <citation type="submission" date="2021-05" db="EMBL/GenBank/DDBJ databases">
        <title>Direct Submission.</title>
        <authorList>
            <person name="Li K."/>
            <person name="Gao J."/>
        </authorList>
    </citation>
    <scope>NUCLEOTIDE SEQUENCE [LARGE SCALE GENOMIC DNA]</scope>
    <source>
        <strain evidence="1 2">Mg02</strain>
    </source>
</reference>
<accession>A0ABX8BG52</accession>
<proteinExistence type="predicted"/>
<name>A0ABX8BG52_9ACTN</name>
<protein>
    <submittedName>
        <fullName evidence="1">Uncharacterized protein</fullName>
    </submittedName>
</protein>
<dbReference type="RefSeq" id="WP_220561519.1">
    <property type="nucleotide sequence ID" value="NZ_CP074133.1"/>
</dbReference>
<evidence type="ECO:0000313" key="1">
    <source>
        <dbReference type="EMBL" id="QUX20324.1"/>
    </source>
</evidence>
<dbReference type="EMBL" id="CP074133">
    <property type="protein sequence ID" value="QUX20324.1"/>
    <property type="molecule type" value="Genomic_DNA"/>
</dbReference>
<keyword evidence="2" id="KW-1185">Reference proteome</keyword>